<dbReference type="InterPro" id="IPR000259">
    <property type="entry name" value="Adhesion_dom_fimbrial"/>
</dbReference>
<name>A0A7Z2V7F8_XANCA</name>
<gene>
    <name evidence="7" type="ORF">HG421_01360</name>
</gene>
<feature type="signal peptide" evidence="5">
    <location>
        <begin position="1"/>
        <end position="25"/>
    </location>
</feature>
<sequence>MKKIISSPPVLLMAVLCVSSTTAIAAPPPVVTVDGGTINFTGSIVNTACSIEVGSDDQTVSLGQVRADAFTAKGDRSTPVLFSVKLSDCALAKSATPDIDAYSNVALQFSGVTATTDNTVLGLSNSGDGGNANNIGIQILDGGVPVAVNGSAATPKHLLGEGENTLSFAAAYVATAPGVTAGSASAMANFKLIYE</sequence>
<dbReference type="Proteomes" id="UP000503498">
    <property type="component" value="Chromosome"/>
</dbReference>
<organism evidence="7 8">
    <name type="scientific">Xanthomonas campestris pv. badrii</name>
    <dbReference type="NCBI Taxonomy" id="149696"/>
    <lineage>
        <taxon>Bacteria</taxon>
        <taxon>Pseudomonadati</taxon>
        <taxon>Pseudomonadota</taxon>
        <taxon>Gammaproteobacteria</taxon>
        <taxon>Lysobacterales</taxon>
        <taxon>Lysobacteraceae</taxon>
        <taxon>Xanthomonas</taxon>
    </lineage>
</organism>
<dbReference type="PANTHER" id="PTHR33420">
    <property type="entry name" value="FIMBRIAL SUBUNIT ELFA-RELATED"/>
    <property type="match status" value="1"/>
</dbReference>
<dbReference type="Pfam" id="PF00419">
    <property type="entry name" value="Fimbrial"/>
    <property type="match status" value="1"/>
</dbReference>
<dbReference type="GO" id="GO:0009289">
    <property type="term" value="C:pilus"/>
    <property type="evidence" value="ECO:0007669"/>
    <property type="project" value="UniProtKB-SubCell"/>
</dbReference>
<dbReference type="InterPro" id="IPR036937">
    <property type="entry name" value="Adhesion_dom_fimbrial_sf"/>
</dbReference>
<dbReference type="Gene3D" id="2.60.40.1090">
    <property type="entry name" value="Fimbrial-type adhesion domain"/>
    <property type="match status" value="1"/>
</dbReference>
<evidence type="ECO:0000256" key="1">
    <source>
        <dbReference type="ARBA" id="ARBA00004561"/>
    </source>
</evidence>
<feature type="domain" description="Fimbrial-type adhesion" evidence="6">
    <location>
        <begin position="38"/>
        <end position="194"/>
    </location>
</feature>
<dbReference type="InterPro" id="IPR008966">
    <property type="entry name" value="Adhesion_dom_sf"/>
</dbReference>
<protein>
    <submittedName>
        <fullName evidence="7">Fimbrial protein</fullName>
    </submittedName>
</protein>
<dbReference type="AlphaFoldDB" id="A0A7Z2V7F8"/>
<evidence type="ECO:0000256" key="4">
    <source>
        <dbReference type="ARBA" id="ARBA00023263"/>
    </source>
</evidence>
<proteinExistence type="inferred from homology"/>
<evidence type="ECO:0000313" key="8">
    <source>
        <dbReference type="Proteomes" id="UP000503498"/>
    </source>
</evidence>
<dbReference type="EMBL" id="CP051651">
    <property type="protein sequence ID" value="QJD66501.1"/>
    <property type="molecule type" value="Genomic_DNA"/>
</dbReference>
<dbReference type="GO" id="GO:0043709">
    <property type="term" value="P:cell adhesion involved in single-species biofilm formation"/>
    <property type="evidence" value="ECO:0007669"/>
    <property type="project" value="TreeGrafter"/>
</dbReference>
<keyword evidence="4" id="KW-0281">Fimbrium</keyword>
<evidence type="ECO:0000256" key="2">
    <source>
        <dbReference type="ARBA" id="ARBA00006671"/>
    </source>
</evidence>
<reference evidence="7 8" key="1">
    <citation type="submission" date="2020-04" db="EMBL/GenBank/DDBJ databases">
        <title>Genome-Wide Identification of 5-Methylcytosine Sites in Bacterial Genomes By High-Throughput Sequencing of MspJI Restriction Fragments.</title>
        <authorList>
            <person name="Wu V."/>
        </authorList>
    </citation>
    <scope>NUCLEOTIDE SEQUENCE [LARGE SCALE GENOMIC DNA]</scope>
    <source>
        <strain evidence="7 8">NEB122</strain>
    </source>
</reference>
<evidence type="ECO:0000259" key="6">
    <source>
        <dbReference type="Pfam" id="PF00419"/>
    </source>
</evidence>
<feature type="chain" id="PRO_5031200075" evidence="5">
    <location>
        <begin position="26"/>
        <end position="195"/>
    </location>
</feature>
<dbReference type="RefSeq" id="WP_168968551.1">
    <property type="nucleotide sequence ID" value="NZ_CP051651.1"/>
</dbReference>
<evidence type="ECO:0000256" key="3">
    <source>
        <dbReference type="ARBA" id="ARBA00022729"/>
    </source>
</evidence>
<dbReference type="SUPFAM" id="SSF49401">
    <property type="entry name" value="Bacterial adhesins"/>
    <property type="match status" value="1"/>
</dbReference>
<reference evidence="7 8" key="2">
    <citation type="submission" date="2020-04" db="EMBL/GenBank/DDBJ databases">
        <authorList>
            <person name="Fomenkov A."/>
            <person name="Anton B.P."/>
            <person name="Roberts R.J."/>
        </authorList>
    </citation>
    <scope>NUCLEOTIDE SEQUENCE [LARGE SCALE GENOMIC DNA]</scope>
    <source>
        <strain evidence="7 8">NEB122</strain>
    </source>
</reference>
<comment type="similarity">
    <text evidence="2">Belongs to the fimbrial protein family.</text>
</comment>
<keyword evidence="3 5" id="KW-0732">Signal</keyword>
<evidence type="ECO:0000313" key="7">
    <source>
        <dbReference type="EMBL" id="QJD66501.1"/>
    </source>
</evidence>
<dbReference type="PANTHER" id="PTHR33420:SF12">
    <property type="entry name" value="FIMBRIN-LIKE PROTEIN FIMI-RELATED"/>
    <property type="match status" value="1"/>
</dbReference>
<dbReference type="InterPro" id="IPR050263">
    <property type="entry name" value="Bact_Fimbrial_Adh_Pro"/>
</dbReference>
<comment type="subcellular location">
    <subcellularLocation>
        <location evidence="1">Fimbrium</location>
    </subcellularLocation>
</comment>
<accession>A0A7Z2V7F8</accession>
<evidence type="ECO:0000256" key="5">
    <source>
        <dbReference type="SAM" id="SignalP"/>
    </source>
</evidence>